<gene>
    <name evidence="1" type="ORF">I8748_31340</name>
</gene>
<protein>
    <recommendedName>
        <fullName evidence="3">NurA domain-containing protein</fullName>
    </recommendedName>
</protein>
<dbReference type="InterPro" id="IPR012337">
    <property type="entry name" value="RNaseH-like_sf"/>
</dbReference>
<keyword evidence="2" id="KW-1185">Reference proteome</keyword>
<dbReference type="SUPFAM" id="SSF53098">
    <property type="entry name" value="Ribonuclease H-like"/>
    <property type="match status" value="1"/>
</dbReference>
<sequence>MVEENDVNEFWRSHNFRLEPWGNNYEPAIQIKEELPLSESDVNPTRETENWDCFQSSQARSLPNRLIFIDGRRRLDAALVGGNDNTIIYGVFGTIAVGAVVVDRTIPKASYLEEPKIDVHRVVGFSGEQEAVKTLIPCPLGSKAELLYEPFNSKFDNTPEVRRVIVQNAMLDAEEQLIGKLNVKDADTLVVRDGPLRYKSPTSTLGYIKTMHKQFLPEKYAGFLWKLLPGQRTPIFEIKDSKDRSKYSWYLQSGDAQHSPQRFGYHDLHGIVRLELSNKIDIERVKEIANQTCYLIPYYASHPSRDPRAPQNLAPVSALEQELGRQMGDAELIKRRLQCFLASIGG</sequence>
<accession>A0A8J7LCK0</accession>
<organism evidence="1 2">
    <name type="scientific">Amazonocrinis nigriterrae CENA67</name>
    <dbReference type="NCBI Taxonomy" id="2794033"/>
    <lineage>
        <taxon>Bacteria</taxon>
        <taxon>Bacillati</taxon>
        <taxon>Cyanobacteriota</taxon>
        <taxon>Cyanophyceae</taxon>
        <taxon>Nostocales</taxon>
        <taxon>Nostocaceae</taxon>
        <taxon>Amazonocrinis</taxon>
        <taxon>Amazonocrinis nigriterrae</taxon>
    </lineage>
</organism>
<evidence type="ECO:0008006" key="3">
    <source>
        <dbReference type="Google" id="ProtNLM"/>
    </source>
</evidence>
<name>A0A8J7LCK0_9NOST</name>
<dbReference type="EMBL" id="JAECZC010000100">
    <property type="protein sequence ID" value="MBH8566596.1"/>
    <property type="molecule type" value="Genomic_DNA"/>
</dbReference>
<dbReference type="AlphaFoldDB" id="A0A8J7LCK0"/>
<comment type="caution">
    <text evidence="1">The sequence shown here is derived from an EMBL/GenBank/DDBJ whole genome shotgun (WGS) entry which is preliminary data.</text>
</comment>
<dbReference type="Proteomes" id="UP000632766">
    <property type="component" value="Unassembled WGS sequence"/>
</dbReference>
<evidence type="ECO:0000313" key="1">
    <source>
        <dbReference type="EMBL" id="MBH8566596.1"/>
    </source>
</evidence>
<evidence type="ECO:0000313" key="2">
    <source>
        <dbReference type="Proteomes" id="UP000632766"/>
    </source>
</evidence>
<reference evidence="1 2" key="1">
    <citation type="journal article" date="2021" name="Int. J. Syst. Evol. Microbiol.">
        <title>Amazonocrinis nigriterrae gen. nov., sp. nov., Atlanticothrix silvestris gen. nov., sp. nov. and Dendronalium phyllosphericum gen. nov., sp. nov., nostocacean cyanobacteria from Brazilian environments.</title>
        <authorList>
            <person name="Alvarenga D.O."/>
            <person name="Andreote A.P.D."/>
            <person name="Branco L.H.Z."/>
            <person name="Delbaje E."/>
            <person name="Cruz R.B."/>
            <person name="Varani A.M."/>
            <person name="Fiore M.F."/>
        </authorList>
    </citation>
    <scope>NUCLEOTIDE SEQUENCE [LARGE SCALE GENOMIC DNA]</scope>
    <source>
        <strain evidence="1 2">CENA67</strain>
    </source>
</reference>
<dbReference type="RefSeq" id="WP_198128345.1">
    <property type="nucleotide sequence ID" value="NZ_JAECZC010000100.1"/>
</dbReference>
<proteinExistence type="predicted"/>